<dbReference type="EMBL" id="BJCE01000017">
    <property type="protein sequence ID" value="GCL35773.1"/>
    <property type="molecule type" value="Genomic_DNA"/>
</dbReference>
<dbReference type="Proteomes" id="UP000300142">
    <property type="component" value="Unassembled WGS sequence"/>
</dbReference>
<name>A0A479ZW77_9CYAN</name>
<evidence type="ECO:0000256" key="1">
    <source>
        <dbReference type="SAM" id="SignalP"/>
    </source>
</evidence>
<protein>
    <submittedName>
        <fullName evidence="2">Uncharacterized protein</fullName>
    </submittedName>
</protein>
<proteinExistence type="predicted"/>
<accession>A0A479ZW77</accession>
<evidence type="ECO:0000313" key="2">
    <source>
        <dbReference type="EMBL" id="GCL35773.1"/>
    </source>
</evidence>
<evidence type="ECO:0000313" key="3">
    <source>
        <dbReference type="Proteomes" id="UP000300142"/>
    </source>
</evidence>
<organism evidence="2 3">
    <name type="scientific">Sphaerospermopsis reniformis</name>
    <dbReference type="NCBI Taxonomy" id="531300"/>
    <lineage>
        <taxon>Bacteria</taxon>
        <taxon>Bacillati</taxon>
        <taxon>Cyanobacteriota</taxon>
        <taxon>Cyanophyceae</taxon>
        <taxon>Nostocales</taxon>
        <taxon>Aphanizomenonaceae</taxon>
        <taxon>Sphaerospermopsis</taxon>
    </lineage>
</organism>
<gene>
    <name evidence="2" type="ORF">SR1949_08710</name>
</gene>
<reference evidence="3" key="1">
    <citation type="submission" date="2019-02" db="EMBL/GenBank/DDBJ databases">
        <title>Draft genome sequence of Sphaerospermopsis reniformis NIES-1949.</title>
        <authorList>
            <person name="Yamaguchi H."/>
            <person name="Suzuki S."/>
            <person name="Kawachi M."/>
        </authorList>
    </citation>
    <scope>NUCLEOTIDE SEQUENCE [LARGE SCALE GENOMIC DNA]</scope>
    <source>
        <strain evidence="3">NIES-1949</strain>
    </source>
</reference>
<sequence length="153" mass="17028">MKPIFRTTTLAVITVLSLSWHNQGLAQQTQGQKLVDSIQSVAQVKRQLKELFTNLNQCGTGGCFNMITTNICELVGALDVKLDGKIIGEMSGFSDTKLPISASDLKLMKKIFSQCKPTNYQYWKWETVLHVGYDPTPQIDKEIRAALGAPKPR</sequence>
<feature type="chain" id="PRO_5019829896" evidence="1">
    <location>
        <begin position="27"/>
        <end position="153"/>
    </location>
</feature>
<keyword evidence="3" id="KW-1185">Reference proteome</keyword>
<dbReference type="RefSeq" id="WP_096572917.1">
    <property type="nucleotide sequence ID" value="NZ_BJCE01000017.1"/>
</dbReference>
<keyword evidence="1" id="KW-0732">Signal</keyword>
<feature type="signal peptide" evidence="1">
    <location>
        <begin position="1"/>
        <end position="26"/>
    </location>
</feature>
<dbReference type="AlphaFoldDB" id="A0A479ZW77"/>
<comment type="caution">
    <text evidence="2">The sequence shown here is derived from an EMBL/GenBank/DDBJ whole genome shotgun (WGS) entry which is preliminary data.</text>
</comment>